<dbReference type="Pfam" id="PF13560">
    <property type="entry name" value="HTH_31"/>
    <property type="match status" value="1"/>
</dbReference>
<dbReference type="PANTHER" id="PTHR47691">
    <property type="entry name" value="REGULATOR-RELATED"/>
    <property type="match status" value="1"/>
</dbReference>
<dbReference type="InterPro" id="IPR003593">
    <property type="entry name" value="AAA+_ATPase"/>
</dbReference>
<dbReference type="PANTHER" id="PTHR47691:SF3">
    <property type="entry name" value="HTH-TYPE TRANSCRIPTIONAL REGULATOR RV0890C-RELATED"/>
    <property type="match status" value="1"/>
</dbReference>
<proteinExistence type="predicted"/>
<evidence type="ECO:0000259" key="2">
    <source>
        <dbReference type="PROSITE" id="PS50943"/>
    </source>
</evidence>
<dbReference type="Pfam" id="PF13401">
    <property type="entry name" value="AAA_22"/>
    <property type="match status" value="1"/>
</dbReference>
<dbReference type="SUPFAM" id="SSF52540">
    <property type="entry name" value="P-loop containing nucleoside triphosphate hydrolases"/>
    <property type="match status" value="1"/>
</dbReference>
<dbReference type="SMART" id="SM00382">
    <property type="entry name" value="AAA"/>
    <property type="match status" value="1"/>
</dbReference>
<dbReference type="InterPro" id="IPR058852">
    <property type="entry name" value="HTH_77"/>
</dbReference>
<feature type="region of interest" description="Disordered" evidence="1">
    <location>
        <begin position="1"/>
        <end position="30"/>
    </location>
</feature>
<accession>A0A6J4UKV4</accession>
<dbReference type="InterPro" id="IPR027417">
    <property type="entry name" value="P-loop_NTPase"/>
</dbReference>
<evidence type="ECO:0000313" key="3">
    <source>
        <dbReference type="EMBL" id="CAA9553400.1"/>
    </source>
</evidence>
<dbReference type="GO" id="GO:0003677">
    <property type="term" value="F:DNA binding"/>
    <property type="evidence" value="ECO:0007669"/>
    <property type="project" value="InterPro"/>
</dbReference>
<dbReference type="InterPro" id="IPR001387">
    <property type="entry name" value="Cro/C1-type_HTH"/>
</dbReference>
<evidence type="ECO:0000256" key="1">
    <source>
        <dbReference type="SAM" id="MobiDB-lite"/>
    </source>
</evidence>
<dbReference type="Pfam" id="PF25872">
    <property type="entry name" value="HTH_77"/>
    <property type="match status" value="1"/>
</dbReference>
<dbReference type="Gene3D" id="1.10.260.40">
    <property type="entry name" value="lambda repressor-like DNA-binding domains"/>
    <property type="match status" value="1"/>
</dbReference>
<protein>
    <recommendedName>
        <fullName evidence="2">HTH cro/C1-type domain-containing protein</fullName>
    </recommendedName>
</protein>
<organism evidence="3">
    <name type="scientific">uncultured Thermomicrobiales bacterium</name>
    <dbReference type="NCBI Taxonomy" id="1645740"/>
    <lineage>
        <taxon>Bacteria</taxon>
        <taxon>Pseudomonadati</taxon>
        <taxon>Thermomicrobiota</taxon>
        <taxon>Thermomicrobia</taxon>
        <taxon>Thermomicrobiales</taxon>
        <taxon>environmental samples</taxon>
    </lineage>
</organism>
<dbReference type="CDD" id="cd00093">
    <property type="entry name" value="HTH_XRE"/>
    <property type="match status" value="1"/>
</dbReference>
<dbReference type="SUPFAM" id="SSF47413">
    <property type="entry name" value="lambda repressor-like DNA-binding domains"/>
    <property type="match status" value="1"/>
</dbReference>
<dbReference type="InterPro" id="IPR010982">
    <property type="entry name" value="Lambda_DNA-bd_dom_sf"/>
</dbReference>
<dbReference type="GO" id="GO:0016887">
    <property type="term" value="F:ATP hydrolysis activity"/>
    <property type="evidence" value="ECO:0007669"/>
    <property type="project" value="InterPro"/>
</dbReference>
<sequence>MQSSDRFTGDPTPEPNPGLPRGGHVAPAVSPFGRLLKRERLAAGLRVRELAARSGVSARAIEYLEGGQTLTPRRATRQQLAHGLQLGGRARHHFIEGPHDAPAHAGPIRHNLPNPLSSFVARAQEQRELVRVLSGRTRRRLITLYGPGGIGKTRLALTVAAAMLEQFPGGVYLIDLAPIESGPWIEVAIANALGVRDDNPTALGAMIMAHLRDRRTLLILDNCEHLIAPCAALVGRLLASAPGLQIVATTREPLGLPGELVRRLPALSLPPAADPEGAADEQRAAIAASEAVQLFVARAALVSPGFTLRAENAVAIAAICRRLDGLPLALELAASRLTALPLDTLAAELDLALQVGGGGRRGVHTRQRTIRATLDWSYALLSVSERALLRRLASFAGTWSASAAAAVCGDQSTPDLPRLLAALVAKSLINVETGGQQAADTPGEARYRLLETVRQYARDRLREANEEGVQGSRLCDWAIETLESVESPLDGGPDGTRWLARVETELTNLRAARVGLGA</sequence>
<dbReference type="InterPro" id="IPR049945">
    <property type="entry name" value="AAA_22"/>
</dbReference>
<dbReference type="PRINTS" id="PR00364">
    <property type="entry name" value="DISEASERSIST"/>
</dbReference>
<reference evidence="3" key="1">
    <citation type="submission" date="2020-02" db="EMBL/GenBank/DDBJ databases">
        <authorList>
            <person name="Meier V. D."/>
        </authorList>
    </citation>
    <scope>NUCLEOTIDE SEQUENCE</scope>
    <source>
        <strain evidence="3">AVDCRST_MAG18</strain>
    </source>
</reference>
<dbReference type="AlphaFoldDB" id="A0A6J4UKV4"/>
<gene>
    <name evidence="3" type="ORF">AVDCRST_MAG18-495</name>
</gene>
<dbReference type="SMART" id="SM00530">
    <property type="entry name" value="HTH_XRE"/>
    <property type="match status" value="1"/>
</dbReference>
<feature type="domain" description="HTH cro/C1-type" evidence="2">
    <location>
        <begin position="36"/>
        <end position="69"/>
    </location>
</feature>
<dbReference type="PROSITE" id="PS50943">
    <property type="entry name" value="HTH_CROC1"/>
    <property type="match status" value="1"/>
</dbReference>
<name>A0A6J4UKV4_9BACT</name>
<dbReference type="EMBL" id="CADCWN010000035">
    <property type="protein sequence ID" value="CAA9553400.1"/>
    <property type="molecule type" value="Genomic_DNA"/>
</dbReference>
<dbReference type="Gene3D" id="3.40.50.300">
    <property type="entry name" value="P-loop containing nucleotide triphosphate hydrolases"/>
    <property type="match status" value="1"/>
</dbReference>